<evidence type="ECO:0000313" key="2">
    <source>
        <dbReference type="Proteomes" id="UP001163731"/>
    </source>
</evidence>
<proteinExistence type="predicted"/>
<organism evidence="1 2">
    <name type="scientific">Chryseobacterium kimseyorum</name>
    <dbReference type="NCBI Taxonomy" id="2984028"/>
    <lineage>
        <taxon>Bacteria</taxon>
        <taxon>Pseudomonadati</taxon>
        <taxon>Bacteroidota</taxon>
        <taxon>Flavobacteriia</taxon>
        <taxon>Flavobacteriales</taxon>
        <taxon>Weeksellaceae</taxon>
        <taxon>Chryseobacterium group</taxon>
        <taxon>Chryseobacterium</taxon>
    </lineage>
</organism>
<dbReference type="Proteomes" id="UP001163731">
    <property type="component" value="Unassembled WGS sequence"/>
</dbReference>
<evidence type="ECO:0008006" key="3">
    <source>
        <dbReference type="Google" id="ProtNLM"/>
    </source>
</evidence>
<name>A0ABT3I1W6_9FLAO</name>
<comment type="caution">
    <text evidence="1">The sequence shown here is derived from an EMBL/GenBank/DDBJ whole genome shotgun (WGS) entry which is preliminary data.</text>
</comment>
<dbReference type="EMBL" id="JAPDHW010000013">
    <property type="protein sequence ID" value="MCW3170023.1"/>
    <property type="molecule type" value="Genomic_DNA"/>
</dbReference>
<accession>A0ABT3I1W6</accession>
<reference evidence="1" key="1">
    <citation type="submission" date="2022-10" db="EMBL/GenBank/DDBJ databases">
        <title>Chryseobacterium babae sp. nov. isolated from the gut of the beetle Oryctes rhinoceros, and Chryseobacterium kimseyorum sp. nov., isolated from a stick insect rearing cage.</title>
        <authorList>
            <person name="Shelomi M."/>
            <person name="Han C.-J."/>
            <person name="Chen W.-M."/>
            <person name="Chen H.-K."/>
            <person name="Liaw S.-J."/>
            <person name="Muhle E."/>
            <person name="Clermont D."/>
        </authorList>
    </citation>
    <scope>NUCLEOTIDE SEQUENCE</scope>
    <source>
        <strain evidence="1">09-1422</strain>
    </source>
</reference>
<keyword evidence="2" id="KW-1185">Reference proteome</keyword>
<protein>
    <recommendedName>
        <fullName evidence="3">SMI1/KNR4 family protein</fullName>
    </recommendedName>
</protein>
<dbReference type="RefSeq" id="WP_264751189.1">
    <property type="nucleotide sequence ID" value="NZ_JAPDHW010000013.1"/>
</dbReference>
<sequence>MNEDFEEFKKNISWFISQSDKIDFLNTETEIELTEKFCNTFPILSNLISKARILTLKINNQLYKLFSWTNKNGLSCGWLNKIEQNTSSQLPIIEEHKLLLNEIGGIQESYNQPEPSLSNNQNFMFIESECSLGINDWDDYYKELCEEENVEPINYKNLVCFVVEANGDANTYDPKTKEILLFSHDHCFDNVEVLENQPEYTFHTINGVVNFVDYVETLAAEWKNEIKKHG</sequence>
<gene>
    <name evidence="1" type="ORF">OMO38_15975</name>
</gene>
<evidence type="ECO:0000313" key="1">
    <source>
        <dbReference type="EMBL" id="MCW3170023.1"/>
    </source>
</evidence>